<dbReference type="PATRIC" id="fig|80852.17.peg.685"/>
<dbReference type="EMBL" id="LN554846">
    <property type="protein sequence ID" value="CED70768.1"/>
    <property type="molecule type" value="Genomic_DNA"/>
</dbReference>
<dbReference type="GO" id="GO:0009228">
    <property type="term" value="P:thiamine biosynthetic process"/>
    <property type="evidence" value="ECO:0007669"/>
    <property type="project" value="UniProtKB-KW"/>
</dbReference>
<dbReference type="GO" id="GO:0005524">
    <property type="term" value="F:ATP binding"/>
    <property type="evidence" value="ECO:0007669"/>
    <property type="project" value="UniProtKB-UniRule"/>
</dbReference>
<accession>A0A090IN96</accession>
<dbReference type="EC" id="2.7.4.16" evidence="2"/>
<feature type="binding site" evidence="2">
    <location>
        <position position="74"/>
    </location>
    <ligand>
        <name>Mg(2+)</name>
        <dbReference type="ChEBI" id="CHEBI:18420"/>
        <label>2</label>
    </ligand>
</feature>
<comment type="miscellaneous">
    <text evidence="2">Reaction mechanism of ThiL seems to utilize a direct, inline transfer of the gamma-phosphate of ATP to TMP rather than a phosphorylated enzyme intermediate.</text>
</comment>
<dbReference type="CDD" id="cd02194">
    <property type="entry name" value="ThiL"/>
    <property type="match status" value="1"/>
</dbReference>
<comment type="function">
    <text evidence="2">Catalyzes the ATP-dependent phosphorylation of thiamine-monophosphate (TMP) to form thiamine-pyrophosphate (TPP), the active form of vitamin B1.</text>
</comment>
<comment type="pathway">
    <text evidence="2">Cofactor biosynthesis; thiamine diphosphate biosynthesis; thiamine diphosphate from thiamine phosphate: step 1/1.</text>
</comment>
<dbReference type="InterPro" id="IPR010918">
    <property type="entry name" value="PurM-like_C_dom"/>
</dbReference>
<feature type="binding site" evidence="2">
    <location>
        <position position="53"/>
    </location>
    <ligand>
        <name>substrate</name>
    </ligand>
</feature>
<keyword evidence="2" id="KW-0067">ATP-binding</keyword>
<feature type="binding site" evidence="2">
    <location>
        <position position="29"/>
    </location>
    <ligand>
        <name>Mg(2+)</name>
        <dbReference type="ChEBI" id="CHEBI:18420"/>
        <label>3</label>
    </ligand>
</feature>
<dbReference type="GO" id="GO:0000287">
    <property type="term" value="F:magnesium ion binding"/>
    <property type="evidence" value="ECO:0007669"/>
    <property type="project" value="UniProtKB-UniRule"/>
</dbReference>
<feature type="binding site" evidence="2">
    <location>
        <position position="74"/>
    </location>
    <ligand>
        <name>Mg(2+)</name>
        <dbReference type="ChEBI" id="CHEBI:18420"/>
        <label>3</label>
    </ligand>
</feature>
<dbReference type="NCBIfam" id="TIGR01379">
    <property type="entry name" value="thiL"/>
    <property type="match status" value="1"/>
</dbReference>
<dbReference type="UniPathway" id="UPA00060">
    <property type="reaction ID" value="UER00142"/>
</dbReference>
<feature type="binding site" evidence="2">
    <location>
        <position position="145"/>
    </location>
    <ligand>
        <name>ATP</name>
        <dbReference type="ChEBI" id="CHEBI:30616"/>
    </ligand>
</feature>
<feature type="binding site" evidence="2">
    <location>
        <position position="46"/>
    </location>
    <ligand>
        <name>Mg(2+)</name>
        <dbReference type="ChEBI" id="CHEBI:18420"/>
        <label>2</label>
    </ligand>
</feature>
<dbReference type="Gene3D" id="3.30.1330.10">
    <property type="entry name" value="PurM-like, N-terminal domain"/>
    <property type="match status" value="1"/>
</dbReference>
<keyword evidence="1 2" id="KW-0784">Thiamine biosynthesis</keyword>
<comment type="catalytic activity">
    <reaction evidence="2">
        <text>thiamine phosphate + ATP = thiamine diphosphate + ADP</text>
        <dbReference type="Rhea" id="RHEA:15913"/>
        <dbReference type="ChEBI" id="CHEBI:30616"/>
        <dbReference type="ChEBI" id="CHEBI:37575"/>
        <dbReference type="ChEBI" id="CHEBI:58937"/>
        <dbReference type="ChEBI" id="CHEBI:456216"/>
        <dbReference type="EC" id="2.7.4.16"/>
    </reaction>
</comment>
<keyword evidence="2" id="KW-0460">Magnesium</keyword>
<dbReference type="OrthoDB" id="9802811at2"/>
<protein>
    <recommendedName>
        <fullName evidence="2">Thiamine-monophosphate kinase</fullName>
        <shortName evidence="2">TMP kinase</shortName>
        <shortName evidence="2">Thiamine-phosphate kinase</shortName>
        <ecNumber evidence="2">2.7.4.16</ecNumber>
    </recommendedName>
</protein>
<keyword evidence="6" id="KW-1185">Reference proteome</keyword>
<evidence type="ECO:0000313" key="5">
    <source>
        <dbReference type="EMBL" id="CED70768.1"/>
    </source>
</evidence>
<dbReference type="Pfam" id="PF00586">
    <property type="entry name" value="AIRS"/>
    <property type="match status" value="1"/>
</dbReference>
<dbReference type="InterPro" id="IPR036921">
    <property type="entry name" value="PurM-like_N_sf"/>
</dbReference>
<dbReference type="PANTHER" id="PTHR30270:SF0">
    <property type="entry name" value="THIAMINE-MONOPHOSPHATE KINASE"/>
    <property type="match status" value="1"/>
</dbReference>
<feature type="binding site" evidence="2">
    <location>
        <position position="213"/>
    </location>
    <ligand>
        <name>ATP</name>
        <dbReference type="ChEBI" id="CHEBI:30616"/>
    </ligand>
</feature>
<evidence type="ECO:0000256" key="2">
    <source>
        <dbReference type="HAMAP-Rule" id="MF_02128"/>
    </source>
</evidence>
<dbReference type="SUPFAM" id="SSF55326">
    <property type="entry name" value="PurM N-terminal domain-like"/>
    <property type="match status" value="1"/>
</dbReference>
<comment type="similarity">
    <text evidence="2">Belongs to the thiamine-monophosphate kinase family.</text>
</comment>
<feature type="binding site" evidence="2">
    <location>
        <begin position="120"/>
        <end position="121"/>
    </location>
    <ligand>
        <name>ATP</name>
        <dbReference type="ChEBI" id="CHEBI:30616"/>
    </ligand>
</feature>
<dbReference type="InterPro" id="IPR036676">
    <property type="entry name" value="PurM-like_C_sf"/>
</dbReference>
<dbReference type="GeneID" id="28540233"/>
<feature type="binding site" evidence="2">
    <location>
        <position position="325"/>
    </location>
    <ligand>
        <name>substrate</name>
    </ligand>
</feature>
<feature type="binding site" evidence="2">
    <location>
        <position position="214"/>
    </location>
    <ligand>
        <name>Mg(2+)</name>
        <dbReference type="ChEBI" id="CHEBI:18420"/>
        <label>5</label>
    </ligand>
</feature>
<evidence type="ECO:0000313" key="6">
    <source>
        <dbReference type="Proteomes" id="UP000032427"/>
    </source>
</evidence>
<sequence>MSSEFNLIDKFFVHGNLTREDVDLGIGDDCALVTVPENHQVAITTDTLAAGTHFLATANPISVGYKALASNLSDIAAMGAKPTWVSLALTLPKPDEEWLNGFCKGFFGLAKQHHVQLIGGDTTKGPLSITITVQGIIPKGEALTRKGAQAGDDIYVTGLLGDSAAGLEVLLNTSKQIKTDLEIELEHRHYYSTPKVELAQRLRPLCHSALDISDGLISDLGHILKQSDMNACIDVSKLPISDELMKYYSGNREQCQKTALTSGEEYELCFTAPKENREAIKQITILLNQNVSIIGKVVDKPFTNLQSSVQLMVNNIMLDWQLCGYDHFRSEI</sequence>
<dbReference type="PANTHER" id="PTHR30270">
    <property type="entry name" value="THIAMINE-MONOPHOSPHATE KINASE"/>
    <property type="match status" value="1"/>
</dbReference>
<dbReference type="Gene3D" id="3.90.650.10">
    <property type="entry name" value="PurM-like C-terminal domain"/>
    <property type="match status" value="1"/>
</dbReference>
<dbReference type="KEGG" id="awd:AWOD_I_0674"/>
<keyword evidence="2" id="KW-0547">Nucleotide-binding</keyword>
<dbReference type="Pfam" id="PF02769">
    <property type="entry name" value="AIRS_C"/>
    <property type="match status" value="1"/>
</dbReference>
<dbReference type="HAMAP" id="MF_02128">
    <property type="entry name" value="TMP_kinase"/>
    <property type="match status" value="1"/>
</dbReference>
<dbReference type="HOGENOM" id="CLU_046964_3_0_6"/>
<gene>
    <name evidence="2 5" type="primary">thiL</name>
    <name evidence="5" type="ORF">AWOD_I_0674</name>
</gene>
<dbReference type="SUPFAM" id="SSF56042">
    <property type="entry name" value="PurM C-terminal domain-like"/>
    <property type="match status" value="1"/>
</dbReference>
<dbReference type="AlphaFoldDB" id="A0A090IN96"/>
<comment type="caution">
    <text evidence="2">Lacks conserved residue(s) required for the propagation of feature annotation.</text>
</comment>
<name>A0A090IN96_9GAMM</name>
<keyword evidence="2 5" id="KW-0418">Kinase</keyword>
<dbReference type="InterPro" id="IPR006283">
    <property type="entry name" value="ThiL-like"/>
</dbReference>
<feature type="binding site" evidence="2">
    <location>
        <position position="211"/>
    </location>
    <ligand>
        <name>Mg(2+)</name>
        <dbReference type="ChEBI" id="CHEBI:18420"/>
        <label>3</label>
    </ligand>
</feature>
<feature type="binding site" evidence="2">
    <location>
        <position position="121"/>
    </location>
    <ligand>
        <name>Mg(2+)</name>
        <dbReference type="ChEBI" id="CHEBI:18420"/>
        <label>1</label>
    </ligand>
</feature>
<feature type="binding site" evidence="2">
    <location>
        <position position="264"/>
    </location>
    <ligand>
        <name>substrate</name>
    </ligand>
</feature>
<feature type="binding site" evidence="2">
    <location>
        <position position="44"/>
    </location>
    <ligand>
        <name>Mg(2+)</name>
        <dbReference type="ChEBI" id="CHEBI:18420"/>
        <label>4</label>
    </ligand>
</feature>
<organism evidence="5 6">
    <name type="scientific">Aliivibrio wodanis</name>
    <dbReference type="NCBI Taxonomy" id="80852"/>
    <lineage>
        <taxon>Bacteria</taxon>
        <taxon>Pseudomonadati</taxon>
        <taxon>Pseudomonadota</taxon>
        <taxon>Gammaproteobacteria</taxon>
        <taxon>Vibrionales</taxon>
        <taxon>Vibrionaceae</taxon>
        <taxon>Aliivibrio</taxon>
    </lineage>
</organism>
<dbReference type="GO" id="GO:0009229">
    <property type="term" value="P:thiamine diphosphate biosynthetic process"/>
    <property type="evidence" value="ECO:0007669"/>
    <property type="project" value="UniProtKB-UniRule"/>
</dbReference>
<feature type="binding site" evidence="2">
    <location>
        <position position="46"/>
    </location>
    <ligand>
        <name>Mg(2+)</name>
        <dbReference type="ChEBI" id="CHEBI:18420"/>
        <label>1</label>
    </ligand>
</feature>
<feature type="binding site" evidence="2">
    <location>
        <position position="45"/>
    </location>
    <ligand>
        <name>Mg(2+)</name>
        <dbReference type="ChEBI" id="CHEBI:18420"/>
        <label>1</label>
    </ligand>
</feature>
<keyword evidence="2" id="KW-0479">Metal-binding</keyword>
<dbReference type="STRING" id="80852.AWOD_I_0674"/>
<evidence type="ECO:0000259" key="4">
    <source>
        <dbReference type="Pfam" id="PF02769"/>
    </source>
</evidence>
<dbReference type="PIRSF" id="PIRSF005303">
    <property type="entry name" value="Thiam_monoph_kin"/>
    <property type="match status" value="1"/>
</dbReference>
<proteinExistence type="inferred from homology"/>
<feature type="binding site" evidence="2">
    <location>
        <position position="74"/>
    </location>
    <ligand>
        <name>Mg(2+)</name>
        <dbReference type="ChEBI" id="CHEBI:18420"/>
        <label>4</label>
    </ligand>
</feature>
<dbReference type="InterPro" id="IPR016188">
    <property type="entry name" value="PurM-like_N"/>
</dbReference>
<evidence type="ECO:0000259" key="3">
    <source>
        <dbReference type="Pfam" id="PF00586"/>
    </source>
</evidence>
<dbReference type="Proteomes" id="UP000032427">
    <property type="component" value="Chromosome 1"/>
</dbReference>
<feature type="binding site" evidence="2">
    <location>
        <position position="29"/>
    </location>
    <ligand>
        <name>Mg(2+)</name>
        <dbReference type="ChEBI" id="CHEBI:18420"/>
        <label>4</label>
    </ligand>
</feature>
<feature type="domain" description="PurM-like N-terminal" evidence="3">
    <location>
        <begin position="27"/>
        <end position="137"/>
    </location>
</feature>
<evidence type="ECO:0000256" key="1">
    <source>
        <dbReference type="ARBA" id="ARBA00022977"/>
    </source>
</evidence>
<reference evidence="6" key="1">
    <citation type="submission" date="2014-09" db="EMBL/GenBank/DDBJ databases">
        <authorList>
            <person name="Hjerde E."/>
        </authorList>
    </citation>
    <scope>NUCLEOTIDE SEQUENCE [LARGE SCALE GENOMIC DNA]</scope>
    <source>
        <strain evidence="6">06/09/139</strain>
    </source>
</reference>
<keyword evidence="2 5" id="KW-0808">Transferase</keyword>
<dbReference type="GO" id="GO:0009030">
    <property type="term" value="F:thiamine-phosphate kinase activity"/>
    <property type="evidence" value="ECO:0007669"/>
    <property type="project" value="UniProtKB-UniRule"/>
</dbReference>
<feature type="domain" description="PurM-like C-terminal" evidence="4">
    <location>
        <begin position="149"/>
        <end position="301"/>
    </location>
</feature>